<name>A0AA38CPF1_TAXCH</name>
<dbReference type="OMA" id="CWRRDPQ"/>
<dbReference type="GO" id="GO:0046872">
    <property type="term" value="F:metal ion binding"/>
    <property type="evidence" value="ECO:0007669"/>
    <property type="project" value="UniProtKB-KW"/>
</dbReference>
<dbReference type="Proteomes" id="UP000824469">
    <property type="component" value="Unassembled WGS sequence"/>
</dbReference>
<evidence type="ECO:0000256" key="6">
    <source>
        <dbReference type="ARBA" id="ARBA00023239"/>
    </source>
</evidence>
<gene>
    <name evidence="9" type="ORF">KI387_008474</name>
</gene>
<dbReference type="InterPro" id="IPR002022">
    <property type="entry name" value="Pec_lyase"/>
</dbReference>
<dbReference type="GO" id="GO:0030570">
    <property type="term" value="F:pectate lyase activity"/>
    <property type="evidence" value="ECO:0007669"/>
    <property type="project" value="UniProtKB-EC"/>
</dbReference>
<dbReference type="EMBL" id="JAHRHJ020000008">
    <property type="protein sequence ID" value="KAH9304070.1"/>
    <property type="molecule type" value="Genomic_DNA"/>
</dbReference>
<dbReference type="InterPro" id="IPR045032">
    <property type="entry name" value="PEL"/>
</dbReference>
<evidence type="ECO:0000256" key="4">
    <source>
        <dbReference type="ARBA" id="ARBA00022729"/>
    </source>
</evidence>
<keyword evidence="6 7" id="KW-0456">Lyase</keyword>
<proteinExistence type="inferred from homology"/>
<keyword evidence="5 7" id="KW-0106">Calcium</keyword>
<protein>
    <recommendedName>
        <fullName evidence="7">Pectate lyase</fullName>
        <ecNumber evidence="7">4.2.2.2</ecNumber>
    </recommendedName>
</protein>
<dbReference type="Gene3D" id="2.160.20.10">
    <property type="entry name" value="Single-stranded right-handed beta-helix, Pectin lyase-like"/>
    <property type="match status" value="1"/>
</dbReference>
<comment type="pathway">
    <text evidence="2 7">Glycan metabolism; pectin degradation; 2-dehydro-3-deoxy-D-gluconate from pectin: step 2/5.</text>
</comment>
<dbReference type="InterPro" id="IPR011050">
    <property type="entry name" value="Pectin_lyase_fold/virulence"/>
</dbReference>
<keyword evidence="4" id="KW-0732">Signal</keyword>
<dbReference type="PANTHER" id="PTHR31683:SF74">
    <property type="entry name" value="PECTATE LYASE"/>
    <property type="match status" value="1"/>
</dbReference>
<evidence type="ECO:0000256" key="2">
    <source>
        <dbReference type="ARBA" id="ARBA00005220"/>
    </source>
</evidence>
<comment type="similarity">
    <text evidence="7">Belongs to the polysaccharide lyase 1 family.</text>
</comment>
<comment type="catalytic activity">
    <reaction evidence="1 7">
        <text>Eliminative cleavage of (1-&gt;4)-alpha-D-galacturonan to give oligosaccharides with 4-deoxy-alpha-D-galact-4-enuronosyl groups at their non-reducing ends.</text>
        <dbReference type="EC" id="4.2.2.2"/>
    </reaction>
</comment>
<dbReference type="SMART" id="SM00656">
    <property type="entry name" value="Amb_all"/>
    <property type="match status" value="1"/>
</dbReference>
<comment type="cofactor">
    <cofactor evidence="7">
        <name>Ca(2+)</name>
        <dbReference type="ChEBI" id="CHEBI:29108"/>
    </cofactor>
    <text evidence="7">Binds 1 Ca(2+) ion. Required for its activity.</text>
</comment>
<evidence type="ECO:0000256" key="5">
    <source>
        <dbReference type="ARBA" id="ARBA00022837"/>
    </source>
</evidence>
<evidence type="ECO:0000256" key="1">
    <source>
        <dbReference type="ARBA" id="ARBA00000695"/>
    </source>
</evidence>
<reference evidence="9 10" key="1">
    <citation type="journal article" date="2021" name="Nat. Plants">
        <title>The Taxus genome provides insights into paclitaxel biosynthesis.</title>
        <authorList>
            <person name="Xiong X."/>
            <person name="Gou J."/>
            <person name="Liao Q."/>
            <person name="Li Y."/>
            <person name="Zhou Q."/>
            <person name="Bi G."/>
            <person name="Li C."/>
            <person name="Du R."/>
            <person name="Wang X."/>
            <person name="Sun T."/>
            <person name="Guo L."/>
            <person name="Liang H."/>
            <person name="Lu P."/>
            <person name="Wu Y."/>
            <person name="Zhang Z."/>
            <person name="Ro D.K."/>
            <person name="Shang Y."/>
            <person name="Huang S."/>
            <person name="Yan J."/>
        </authorList>
    </citation>
    <scope>NUCLEOTIDE SEQUENCE [LARGE SCALE GENOMIC DNA]</scope>
    <source>
        <strain evidence="9">Ta-2019</strain>
    </source>
</reference>
<accession>A0AA38CPF1</accession>
<evidence type="ECO:0000256" key="7">
    <source>
        <dbReference type="RuleBase" id="RU361123"/>
    </source>
</evidence>
<dbReference type="PRINTS" id="PR00807">
    <property type="entry name" value="AMBALLERGEN"/>
</dbReference>
<sequence>MICRLKQDSFSMEHKFFISASLIQLMILMLNLHFQASFSSASPSYNAIDKCWRRDPQWSQNRLNLADCAVGFGSAAMGGKGGEMYTVTRDDDHAENPLPGTLRYGVTRIGPLWIVFARDMDIKLEMPLFVTSHKTIDARGANVHISNGPCIRLLNVTNIIIHGLNIHDCKPSVAANVLLSASMSLQWMDTQDGDGISVVSSRDIWIDHNTLSSCADGLVDVTLASTAVTVSNNRFSYHDKVMLLGHSDDYTADKDMRVTVAFNHFGPGLLERMPRCRHGYVHVANNNYEPWGIYAIGGSAEPMIRSEGNRFVAPNEEYKKQVTWRETSPDGMSWLWKSVSDSFFNGAYFVPSGRGKALPFYQQGQTFKVANGRLAPIFTQNAGVLSCTTSGPCLMS</sequence>
<feature type="domain" description="Pectate lyase" evidence="8">
    <location>
        <begin position="119"/>
        <end position="317"/>
    </location>
</feature>
<dbReference type="SUPFAM" id="SSF51126">
    <property type="entry name" value="Pectin lyase-like"/>
    <property type="match status" value="1"/>
</dbReference>
<organism evidence="9 10">
    <name type="scientific">Taxus chinensis</name>
    <name type="common">Chinese yew</name>
    <name type="synonym">Taxus wallichiana var. chinensis</name>
    <dbReference type="NCBI Taxonomy" id="29808"/>
    <lineage>
        <taxon>Eukaryota</taxon>
        <taxon>Viridiplantae</taxon>
        <taxon>Streptophyta</taxon>
        <taxon>Embryophyta</taxon>
        <taxon>Tracheophyta</taxon>
        <taxon>Spermatophyta</taxon>
        <taxon>Pinopsida</taxon>
        <taxon>Pinidae</taxon>
        <taxon>Conifers II</taxon>
        <taxon>Cupressales</taxon>
        <taxon>Taxaceae</taxon>
        <taxon>Taxus</taxon>
    </lineage>
</organism>
<evidence type="ECO:0000313" key="10">
    <source>
        <dbReference type="Proteomes" id="UP000824469"/>
    </source>
</evidence>
<dbReference type="PANTHER" id="PTHR31683">
    <property type="entry name" value="PECTATE LYASE 18-RELATED"/>
    <property type="match status" value="1"/>
</dbReference>
<keyword evidence="10" id="KW-1185">Reference proteome</keyword>
<comment type="caution">
    <text evidence="9">The sequence shown here is derived from an EMBL/GenBank/DDBJ whole genome shotgun (WGS) entry which is preliminary data.</text>
</comment>
<dbReference type="AlphaFoldDB" id="A0AA38CPF1"/>
<evidence type="ECO:0000259" key="8">
    <source>
        <dbReference type="SMART" id="SM00656"/>
    </source>
</evidence>
<dbReference type="Pfam" id="PF00544">
    <property type="entry name" value="Pectate_lyase_4"/>
    <property type="match status" value="1"/>
</dbReference>
<dbReference type="EC" id="4.2.2.2" evidence="7"/>
<dbReference type="InterPro" id="IPR018082">
    <property type="entry name" value="AmbAllergen"/>
</dbReference>
<evidence type="ECO:0000256" key="3">
    <source>
        <dbReference type="ARBA" id="ARBA00022723"/>
    </source>
</evidence>
<keyword evidence="3 7" id="KW-0479">Metal-binding</keyword>
<evidence type="ECO:0000313" key="9">
    <source>
        <dbReference type="EMBL" id="KAH9304070.1"/>
    </source>
</evidence>
<dbReference type="InterPro" id="IPR012334">
    <property type="entry name" value="Pectin_lyas_fold"/>
</dbReference>